<protein>
    <recommendedName>
        <fullName evidence="1">Reverse transcriptase zinc-binding domain-containing protein</fullName>
    </recommendedName>
</protein>
<dbReference type="Gramene" id="TuG1812G0600002222.01.T02">
    <property type="protein sequence ID" value="TuG1812G0600002222.01.T02.cds284390"/>
    <property type="gene ID" value="TuG1812G0600002222.01"/>
</dbReference>
<sequence length="218" mass="25875">MLVLTIYRLLQVTIWASNDLHETFHLPVSPLALEEIRDIQLTLTKIYPSTSNTNIWHYIWGTATFRPKDYYSYFFRDARTDPMFKHLWKSKCTMKLKVFGWLLFHDRLNTRNMLKRRHFNIGYDFDCLLCGLPIEEIVDHMIFTCDFSRTCWTKLGIQWTPFGNRLTALKLNRDSWRDPFFMEIFLTAGWSLWKEGTTNTSVELTLLLGPGFHASKMT</sequence>
<accession>A0A8R7QNB6</accession>
<dbReference type="Pfam" id="PF13966">
    <property type="entry name" value="zf-RVT"/>
    <property type="match status" value="1"/>
</dbReference>
<dbReference type="Proteomes" id="UP000015106">
    <property type="component" value="Chromosome 6"/>
</dbReference>
<evidence type="ECO:0000259" key="1">
    <source>
        <dbReference type="Pfam" id="PF13966"/>
    </source>
</evidence>
<name>A0A8R7QNB6_TRIUA</name>
<keyword evidence="3" id="KW-1185">Reference proteome</keyword>
<dbReference type="Gramene" id="TuG1812G0600002222.01.T01">
    <property type="protein sequence ID" value="TuG1812G0600002222.01.T01.cds284381"/>
    <property type="gene ID" value="TuG1812G0600002222.01"/>
</dbReference>
<dbReference type="EnsemblPlants" id="TuG1812G0600002222.01.T01">
    <property type="protein sequence ID" value="TuG1812G0600002222.01.T01.cds284381"/>
    <property type="gene ID" value="TuG1812G0600002222.01"/>
</dbReference>
<reference evidence="2" key="3">
    <citation type="submission" date="2022-06" db="UniProtKB">
        <authorList>
            <consortium name="EnsemblPlants"/>
        </authorList>
    </citation>
    <scope>IDENTIFICATION</scope>
</reference>
<reference evidence="3" key="1">
    <citation type="journal article" date="2013" name="Nature">
        <title>Draft genome of the wheat A-genome progenitor Triticum urartu.</title>
        <authorList>
            <person name="Ling H.Q."/>
            <person name="Zhao S."/>
            <person name="Liu D."/>
            <person name="Wang J."/>
            <person name="Sun H."/>
            <person name="Zhang C."/>
            <person name="Fan H."/>
            <person name="Li D."/>
            <person name="Dong L."/>
            <person name="Tao Y."/>
            <person name="Gao C."/>
            <person name="Wu H."/>
            <person name="Li Y."/>
            <person name="Cui Y."/>
            <person name="Guo X."/>
            <person name="Zheng S."/>
            <person name="Wang B."/>
            <person name="Yu K."/>
            <person name="Liang Q."/>
            <person name="Yang W."/>
            <person name="Lou X."/>
            <person name="Chen J."/>
            <person name="Feng M."/>
            <person name="Jian J."/>
            <person name="Zhang X."/>
            <person name="Luo G."/>
            <person name="Jiang Y."/>
            <person name="Liu J."/>
            <person name="Wang Z."/>
            <person name="Sha Y."/>
            <person name="Zhang B."/>
            <person name="Wu H."/>
            <person name="Tang D."/>
            <person name="Shen Q."/>
            <person name="Xue P."/>
            <person name="Zou S."/>
            <person name="Wang X."/>
            <person name="Liu X."/>
            <person name="Wang F."/>
            <person name="Yang Y."/>
            <person name="An X."/>
            <person name="Dong Z."/>
            <person name="Zhang K."/>
            <person name="Zhang X."/>
            <person name="Luo M.C."/>
            <person name="Dvorak J."/>
            <person name="Tong Y."/>
            <person name="Wang J."/>
            <person name="Yang H."/>
            <person name="Li Z."/>
            <person name="Wang D."/>
            <person name="Zhang A."/>
            <person name="Wang J."/>
        </authorList>
    </citation>
    <scope>NUCLEOTIDE SEQUENCE</scope>
    <source>
        <strain evidence="3">cv. G1812</strain>
    </source>
</reference>
<proteinExistence type="predicted"/>
<dbReference type="InterPro" id="IPR026960">
    <property type="entry name" value="RVT-Znf"/>
</dbReference>
<evidence type="ECO:0000313" key="3">
    <source>
        <dbReference type="Proteomes" id="UP000015106"/>
    </source>
</evidence>
<dbReference type="AlphaFoldDB" id="A0A8R7QNB6"/>
<feature type="domain" description="Reverse transcriptase zinc-binding" evidence="1">
    <location>
        <begin position="66"/>
        <end position="152"/>
    </location>
</feature>
<organism evidence="2 3">
    <name type="scientific">Triticum urartu</name>
    <name type="common">Red wild einkorn</name>
    <name type="synonym">Crithodium urartu</name>
    <dbReference type="NCBI Taxonomy" id="4572"/>
    <lineage>
        <taxon>Eukaryota</taxon>
        <taxon>Viridiplantae</taxon>
        <taxon>Streptophyta</taxon>
        <taxon>Embryophyta</taxon>
        <taxon>Tracheophyta</taxon>
        <taxon>Spermatophyta</taxon>
        <taxon>Magnoliopsida</taxon>
        <taxon>Liliopsida</taxon>
        <taxon>Poales</taxon>
        <taxon>Poaceae</taxon>
        <taxon>BOP clade</taxon>
        <taxon>Pooideae</taxon>
        <taxon>Triticodae</taxon>
        <taxon>Triticeae</taxon>
        <taxon>Triticinae</taxon>
        <taxon>Triticum</taxon>
    </lineage>
</organism>
<dbReference type="EnsemblPlants" id="TuG1812G0600002222.01.T02">
    <property type="protein sequence ID" value="TuG1812G0600002222.01.T02.cds284390"/>
    <property type="gene ID" value="TuG1812G0600002222.01"/>
</dbReference>
<evidence type="ECO:0000313" key="2">
    <source>
        <dbReference type="EnsemblPlants" id="TuG1812G0600002222.01.T02.cds284390"/>
    </source>
</evidence>
<reference evidence="2" key="2">
    <citation type="submission" date="2018-03" db="EMBL/GenBank/DDBJ databases">
        <title>The Triticum urartu genome reveals the dynamic nature of wheat genome evolution.</title>
        <authorList>
            <person name="Ling H."/>
            <person name="Ma B."/>
            <person name="Shi X."/>
            <person name="Liu H."/>
            <person name="Dong L."/>
            <person name="Sun H."/>
            <person name="Cao Y."/>
            <person name="Gao Q."/>
            <person name="Zheng S."/>
            <person name="Li Y."/>
            <person name="Yu Y."/>
            <person name="Du H."/>
            <person name="Qi M."/>
            <person name="Li Y."/>
            <person name="Yu H."/>
            <person name="Cui Y."/>
            <person name="Wang N."/>
            <person name="Chen C."/>
            <person name="Wu H."/>
            <person name="Zhao Y."/>
            <person name="Zhang J."/>
            <person name="Li Y."/>
            <person name="Zhou W."/>
            <person name="Zhang B."/>
            <person name="Hu W."/>
            <person name="Eijk M."/>
            <person name="Tang J."/>
            <person name="Witsenboer H."/>
            <person name="Zhao S."/>
            <person name="Li Z."/>
            <person name="Zhang A."/>
            <person name="Wang D."/>
            <person name="Liang C."/>
        </authorList>
    </citation>
    <scope>NUCLEOTIDE SEQUENCE [LARGE SCALE GENOMIC DNA]</scope>
    <source>
        <strain evidence="2">cv. G1812</strain>
    </source>
</reference>